<comment type="caution">
    <text evidence="5">The sequence shown here is derived from an EMBL/GenBank/DDBJ whole genome shotgun (WGS) entry which is preliminary data.</text>
</comment>
<accession>A0A3D8SYY7</accession>
<evidence type="ECO:0000313" key="5">
    <source>
        <dbReference type="EMBL" id="RDW91469.1"/>
    </source>
</evidence>
<dbReference type="OrthoDB" id="359154at2759"/>
<dbReference type="GO" id="GO:0003723">
    <property type="term" value="F:RNA binding"/>
    <property type="evidence" value="ECO:0007669"/>
    <property type="project" value="InterPro"/>
</dbReference>
<dbReference type="InterPro" id="IPR041988">
    <property type="entry name" value="Ribosomal_uL24_KOW"/>
</dbReference>
<dbReference type="InterPro" id="IPR014722">
    <property type="entry name" value="Rib_uL2_dom2"/>
</dbReference>
<dbReference type="GO" id="GO:1990904">
    <property type="term" value="C:ribonucleoprotein complex"/>
    <property type="evidence" value="ECO:0007669"/>
    <property type="project" value="UniProtKB-KW"/>
</dbReference>
<gene>
    <name evidence="5" type="ORF">BP5796_02634</name>
</gene>
<dbReference type="InterPro" id="IPR003256">
    <property type="entry name" value="Ribosomal_uL24"/>
</dbReference>
<evidence type="ECO:0000256" key="3">
    <source>
        <dbReference type="ARBA" id="ARBA00023274"/>
    </source>
</evidence>
<keyword evidence="6" id="KW-1185">Reference proteome</keyword>
<keyword evidence="3" id="KW-0687">Ribonucleoprotein</keyword>
<evidence type="ECO:0000256" key="4">
    <source>
        <dbReference type="SAM" id="MobiDB-lite"/>
    </source>
</evidence>
<dbReference type="SUPFAM" id="SSF50104">
    <property type="entry name" value="Translation proteins SH3-like domain"/>
    <property type="match status" value="1"/>
</dbReference>
<dbReference type="AlphaFoldDB" id="A0A3D8SYY7"/>
<name>A0A3D8SYY7_9HELO</name>
<dbReference type="InterPro" id="IPR008991">
    <property type="entry name" value="Translation_prot_SH3-like_sf"/>
</dbReference>
<feature type="compositionally biased region" description="Basic and acidic residues" evidence="4">
    <location>
        <begin position="67"/>
        <end position="77"/>
    </location>
</feature>
<dbReference type="GO" id="GO:0006412">
    <property type="term" value="P:translation"/>
    <property type="evidence" value="ECO:0007669"/>
    <property type="project" value="InterPro"/>
</dbReference>
<proteinExistence type="inferred from homology"/>
<dbReference type="Pfam" id="PF22682">
    <property type="entry name" value="Ribosomal_uL24m-like"/>
    <property type="match status" value="1"/>
</dbReference>
<reference evidence="5 6" key="1">
    <citation type="journal article" date="2018" name="IMA Fungus">
        <title>IMA Genome-F 9: Draft genome sequence of Annulohypoxylon stygium, Aspergillus mulundensis, Berkeleyomyces basicola (syn. Thielaviopsis basicola), Ceratocystis smalleyi, two Cercospora beticola strains, Coleophoma cylindrospora, Fusarium fracticaudum, Phialophora cf. hyalina, and Morchella septimelata.</title>
        <authorList>
            <person name="Wingfield B.D."/>
            <person name="Bills G.F."/>
            <person name="Dong Y."/>
            <person name="Huang W."/>
            <person name="Nel W.J."/>
            <person name="Swalarsk-Parry B.S."/>
            <person name="Vaghefi N."/>
            <person name="Wilken P.M."/>
            <person name="An Z."/>
            <person name="de Beer Z.W."/>
            <person name="De Vos L."/>
            <person name="Chen L."/>
            <person name="Duong T.A."/>
            <person name="Gao Y."/>
            <person name="Hammerbacher A."/>
            <person name="Kikkert J.R."/>
            <person name="Li Y."/>
            <person name="Li H."/>
            <person name="Li K."/>
            <person name="Li Q."/>
            <person name="Liu X."/>
            <person name="Ma X."/>
            <person name="Naidoo K."/>
            <person name="Pethybridge S.J."/>
            <person name="Sun J."/>
            <person name="Steenkamp E.T."/>
            <person name="van der Nest M.A."/>
            <person name="van Wyk S."/>
            <person name="Wingfield M.J."/>
            <person name="Xiong C."/>
            <person name="Yue Q."/>
            <person name="Zhang X."/>
        </authorList>
    </citation>
    <scope>NUCLEOTIDE SEQUENCE [LARGE SCALE GENOMIC DNA]</scope>
    <source>
        <strain evidence="5 6">BP5796</strain>
    </source>
</reference>
<dbReference type="EMBL" id="PDLN01000003">
    <property type="protein sequence ID" value="RDW91469.1"/>
    <property type="molecule type" value="Genomic_DNA"/>
</dbReference>
<sequence length="366" mass="42064">MQKVIRRTALAEKQAVRRLARRKDKNTRDWAKTKREQERFAQADESEKILEARKARREDWELGSLAPRRDVGDKKDTYGTINAQRTRGQPLKYEERAEALKTVGGRYLNIVKGDRVVLLEGRDKGKISEVVNTDPARGECTVKGLNMVDVEVPDWMISSEEADKRPVRSMEQPVPLVSVRLVYPLHDSTTGTTRDVIVKKLVNSKIWHDRHTGTTRWSRIIPGLNIKVPWPKTEPKKHEDNACDTLRVDVETRTFVPTLLRPPMPGSVIDELRNKYSIFRTRHDPEYIEAKMQEDIEQQEKKMAKEMHTPLKQVNRRERKLRKAKGKGQLTPEMLERIGAVIAKRRGLALETVGMSTETSEPAVVA</sequence>
<dbReference type="Gene3D" id="2.30.30.30">
    <property type="match status" value="1"/>
</dbReference>
<evidence type="ECO:0000256" key="2">
    <source>
        <dbReference type="ARBA" id="ARBA00022980"/>
    </source>
</evidence>
<evidence type="ECO:0000313" key="6">
    <source>
        <dbReference type="Proteomes" id="UP000256328"/>
    </source>
</evidence>
<evidence type="ECO:0000256" key="1">
    <source>
        <dbReference type="ARBA" id="ARBA00010618"/>
    </source>
</evidence>
<dbReference type="CDD" id="cd06089">
    <property type="entry name" value="KOW_RPL26"/>
    <property type="match status" value="1"/>
</dbReference>
<dbReference type="PANTHER" id="PTHR12903">
    <property type="entry name" value="MITOCHONDRIAL RIBOSOMAL PROTEIN L24"/>
    <property type="match status" value="1"/>
</dbReference>
<protein>
    <recommendedName>
        <fullName evidence="7">KOW domain-containing protein</fullName>
    </recommendedName>
</protein>
<dbReference type="Proteomes" id="UP000256328">
    <property type="component" value="Unassembled WGS sequence"/>
</dbReference>
<comment type="similarity">
    <text evidence="1">Belongs to the universal ribosomal protein uL24 family.</text>
</comment>
<dbReference type="GO" id="GO:0003735">
    <property type="term" value="F:structural constituent of ribosome"/>
    <property type="evidence" value="ECO:0007669"/>
    <property type="project" value="InterPro"/>
</dbReference>
<feature type="region of interest" description="Disordered" evidence="4">
    <location>
        <begin position="67"/>
        <end position="89"/>
    </location>
</feature>
<evidence type="ECO:0008006" key="7">
    <source>
        <dbReference type="Google" id="ProtNLM"/>
    </source>
</evidence>
<keyword evidence="2" id="KW-0689">Ribosomal protein</keyword>
<organism evidence="5 6">
    <name type="scientific">Coleophoma crateriformis</name>
    <dbReference type="NCBI Taxonomy" id="565419"/>
    <lineage>
        <taxon>Eukaryota</taxon>
        <taxon>Fungi</taxon>
        <taxon>Dikarya</taxon>
        <taxon>Ascomycota</taxon>
        <taxon>Pezizomycotina</taxon>
        <taxon>Leotiomycetes</taxon>
        <taxon>Helotiales</taxon>
        <taxon>Dermateaceae</taxon>
        <taxon>Coleophoma</taxon>
    </lineage>
</organism>
<dbReference type="GO" id="GO:0005840">
    <property type="term" value="C:ribosome"/>
    <property type="evidence" value="ECO:0007669"/>
    <property type="project" value="UniProtKB-KW"/>
</dbReference>